<evidence type="ECO:0000256" key="1">
    <source>
        <dbReference type="ARBA" id="ARBA00004308"/>
    </source>
</evidence>
<dbReference type="InterPro" id="IPR001392">
    <property type="entry name" value="Clathrin_mu"/>
</dbReference>
<gene>
    <name evidence="6" type="primary">AP4M</name>
    <name evidence="6" type="ORF">AWC38_SpisGene20827</name>
</gene>
<evidence type="ECO:0000313" key="7">
    <source>
        <dbReference type="Proteomes" id="UP000225706"/>
    </source>
</evidence>
<evidence type="ECO:0000259" key="5">
    <source>
        <dbReference type="PROSITE" id="PS51072"/>
    </source>
</evidence>
<keyword evidence="7" id="KW-1185">Reference proteome</keyword>
<comment type="subcellular location">
    <subcellularLocation>
        <location evidence="1">Endomembrane system</location>
    </subcellularLocation>
</comment>
<dbReference type="Gene3D" id="2.60.40.1170">
    <property type="entry name" value="Mu homology domain, subdomain B"/>
    <property type="match status" value="2"/>
</dbReference>
<organism evidence="6 7">
    <name type="scientific">Stylophora pistillata</name>
    <name type="common">Smooth cauliflower coral</name>
    <dbReference type="NCBI Taxonomy" id="50429"/>
    <lineage>
        <taxon>Eukaryota</taxon>
        <taxon>Metazoa</taxon>
        <taxon>Cnidaria</taxon>
        <taxon>Anthozoa</taxon>
        <taxon>Hexacorallia</taxon>
        <taxon>Scleractinia</taxon>
        <taxon>Astrocoeniina</taxon>
        <taxon>Pocilloporidae</taxon>
        <taxon>Stylophora</taxon>
    </lineage>
</organism>
<dbReference type="InterPro" id="IPR028565">
    <property type="entry name" value="MHD"/>
</dbReference>
<dbReference type="OrthoDB" id="10259133at2759"/>
<evidence type="ECO:0000256" key="3">
    <source>
        <dbReference type="ARBA" id="ARBA00022927"/>
    </source>
</evidence>
<dbReference type="GO" id="GO:0012505">
    <property type="term" value="C:endomembrane system"/>
    <property type="evidence" value="ECO:0007669"/>
    <property type="project" value="UniProtKB-SubCell"/>
</dbReference>
<sequence length="380" mass="43110">RYEPVDTRGRTADFGYVQVTSTENLKAYVCNSPEVAARSKEPLWQCTGRVVYGTDKMSLPSTAANKPVVLPKMVQMLLPHAAAWSAQVIEHWTAILEKGKKREVFLDLLERLTVLVGTNGNILRSEIDGCILMKNFVAGSPEVRIMLNDDFFVGKSDVVSRADSVAVRLDNCTFHESVDLTNFETTRTLLVNPPEGEFVVMKYRLSEANQSNLPFTLIAFVDENEDSKILEVILKLRCNVPSSSYANNIVVKVPVPKLTDSVSHQITSGIQTGDFKSSEKAWYWNIKKLQGGSEISASIKVHMSEIRKSSRKEVGPVSLDFEIPMHICSGLQIRYVRVQDREKACSLFRWVRYITHRRLWRMYRKNTEEHNGQIEFCLSE</sequence>
<accession>A0A2B4RF32</accession>
<evidence type="ECO:0000256" key="2">
    <source>
        <dbReference type="ARBA" id="ARBA00022448"/>
    </source>
</evidence>
<protein>
    <submittedName>
        <fullName evidence="6">AP-4 complex subunit mu</fullName>
    </submittedName>
</protein>
<feature type="non-terminal residue" evidence="6">
    <location>
        <position position="1"/>
    </location>
</feature>
<dbReference type="EMBL" id="LSMT01000701">
    <property type="protein sequence ID" value="PFX14988.1"/>
    <property type="molecule type" value="Genomic_DNA"/>
</dbReference>
<dbReference type="PROSITE" id="PS51072">
    <property type="entry name" value="MHD"/>
    <property type="match status" value="1"/>
</dbReference>
<dbReference type="GO" id="GO:0030131">
    <property type="term" value="C:clathrin adaptor complex"/>
    <property type="evidence" value="ECO:0007669"/>
    <property type="project" value="InterPro"/>
</dbReference>
<dbReference type="InterPro" id="IPR036168">
    <property type="entry name" value="AP2_Mu_C_sf"/>
</dbReference>
<dbReference type="PIRSF" id="PIRSF005992">
    <property type="entry name" value="Clathrin_mu"/>
    <property type="match status" value="1"/>
</dbReference>
<evidence type="ECO:0000313" key="6">
    <source>
        <dbReference type="EMBL" id="PFX14988.1"/>
    </source>
</evidence>
<comment type="caution">
    <text evidence="6">The sequence shown here is derived from an EMBL/GenBank/DDBJ whole genome shotgun (WGS) entry which is preliminary data.</text>
</comment>
<dbReference type="PANTHER" id="PTHR10529">
    <property type="entry name" value="AP COMPLEX SUBUNIT MU"/>
    <property type="match status" value="1"/>
</dbReference>
<dbReference type="InterPro" id="IPR050431">
    <property type="entry name" value="Adaptor_comp_med_subunit"/>
</dbReference>
<dbReference type="Proteomes" id="UP000225706">
    <property type="component" value="Unassembled WGS sequence"/>
</dbReference>
<dbReference type="Pfam" id="PF00928">
    <property type="entry name" value="Adap_comp_sub"/>
    <property type="match status" value="1"/>
</dbReference>
<keyword evidence="3" id="KW-0653">Protein transport</keyword>
<proteinExistence type="predicted"/>
<dbReference type="CDD" id="cd09253">
    <property type="entry name" value="AP-4_Mu4_Cterm"/>
    <property type="match status" value="1"/>
</dbReference>
<reference evidence="7" key="1">
    <citation type="journal article" date="2017" name="bioRxiv">
        <title>Comparative analysis of the genomes of Stylophora pistillata and Acropora digitifera provides evidence for extensive differences between species of corals.</title>
        <authorList>
            <person name="Voolstra C.R."/>
            <person name="Li Y."/>
            <person name="Liew Y.J."/>
            <person name="Baumgarten S."/>
            <person name="Zoccola D."/>
            <person name="Flot J.-F."/>
            <person name="Tambutte S."/>
            <person name="Allemand D."/>
            <person name="Aranda M."/>
        </authorList>
    </citation>
    <scope>NUCLEOTIDE SEQUENCE [LARGE SCALE GENOMIC DNA]</scope>
</reference>
<dbReference type="PRINTS" id="PR00314">
    <property type="entry name" value="CLATHRINADPT"/>
</dbReference>
<keyword evidence="2" id="KW-0813">Transport</keyword>
<dbReference type="GO" id="GO:0016192">
    <property type="term" value="P:vesicle-mediated transport"/>
    <property type="evidence" value="ECO:0007669"/>
    <property type="project" value="InterPro"/>
</dbReference>
<dbReference type="AlphaFoldDB" id="A0A2B4RF32"/>
<dbReference type="GO" id="GO:0006886">
    <property type="term" value="P:intracellular protein transport"/>
    <property type="evidence" value="ECO:0007669"/>
    <property type="project" value="InterPro"/>
</dbReference>
<evidence type="ECO:0000256" key="4">
    <source>
        <dbReference type="ARBA" id="ARBA00023136"/>
    </source>
</evidence>
<keyword evidence="4" id="KW-0472">Membrane</keyword>
<name>A0A2B4RF32_STYPI</name>
<dbReference type="SUPFAM" id="SSF49447">
    <property type="entry name" value="Second domain of Mu2 adaptin subunit (ap50) of ap2 adaptor"/>
    <property type="match status" value="1"/>
</dbReference>
<feature type="domain" description="MHD" evidence="5">
    <location>
        <begin position="101"/>
        <end position="363"/>
    </location>
</feature>
<dbReference type="STRING" id="50429.A0A2B4RF32"/>